<gene>
    <name evidence="3" type="ORF">ACFSBW_00725</name>
</gene>
<protein>
    <recommendedName>
        <fullName evidence="2">DUF7967 domain-containing protein</fullName>
    </recommendedName>
</protein>
<dbReference type="Pfam" id="PF25921">
    <property type="entry name" value="DUF7967"/>
    <property type="match status" value="1"/>
</dbReference>
<dbReference type="RefSeq" id="WP_256397402.1">
    <property type="nucleotide sequence ID" value="NZ_JANHDJ010000007.1"/>
</dbReference>
<evidence type="ECO:0000313" key="3">
    <source>
        <dbReference type="EMBL" id="MFD1640398.1"/>
    </source>
</evidence>
<reference evidence="3 4" key="1">
    <citation type="journal article" date="2019" name="Int. J. Syst. Evol. Microbiol.">
        <title>The Global Catalogue of Microorganisms (GCM) 10K type strain sequencing project: providing services to taxonomists for standard genome sequencing and annotation.</title>
        <authorList>
            <consortium name="The Broad Institute Genomics Platform"/>
            <consortium name="The Broad Institute Genome Sequencing Center for Infectious Disease"/>
            <person name="Wu L."/>
            <person name="Ma J."/>
        </authorList>
    </citation>
    <scope>NUCLEOTIDE SEQUENCE [LARGE SCALE GENOMIC DNA]</scope>
    <source>
        <strain evidence="3 4">CGMCC 1.10593</strain>
    </source>
</reference>
<organism evidence="3 4">
    <name type="scientific">Halohasta litorea</name>
    <dbReference type="NCBI Taxonomy" id="869891"/>
    <lineage>
        <taxon>Archaea</taxon>
        <taxon>Methanobacteriati</taxon>
        <taxon>Methanobacteriota</taxon>
        <taxon>Stenosarchaea group</taxon>
        <taxon>Halobacteria</taxon>
        <taxon>Halobacteriales</taxon>
        <taxon>Haloferacaceae</taxon>
        <taxon>Halohasta</taxon>
    </lineage>
</organism>
<name>A0ABD6D3P7_9EURY</name>
<feature type="region of interest" description="Disordered" evidence="1">
    <location>
        <begin position="52"/>
        <end position="85"/>
    </location>
</feature>
<evidence type="ECO:0000256" key="1">
    <source>
        <dbReference type="SAM" id="MobiDB-lite"/>
    </source>
</evidence>
<keyword evidence="4" id="KW-1185">Reference proteome</keyword>
<dbReference type="Proteomes" id="UP001597052">
    <property type="component" value="Unassembled WGS sequence"/>
</dbReference>
<evidence type="ECO:0000313" key="4">
    <source>
        <dbReference type="Proteomes" id="UP001597052"/>
    </source>
</evidence>
<feature type="domain" description="DUF7967" evidence="2">
    <location>
        <begin position="2"/>
        <end position="85"/>
    </location>
</feature>
<evidence type="ECO:0000259" key="2">
    <source>
        <dbReference type="Pfam" id="PF25921"/>
    </source>
</evidence>
<proteinExistence type="predicted"/>
<dbReference type="AlphaFoldDB" id="A0ABD6D3P7"/>
<comment type="caution">
    <text evidence="3">The sequence shown here is derived from an EMBL/GenBank/DDBJ whole genome shotgun (WGS) entry which is preliminary data.</text>
</comment>
<feature type="compositionally biased region" description="Acidic residues" evidence="1">
    <location>
        <begin position="52"/>
        <end position="64"/>
    </location>
</feature>
<dbReference type="EMBL" id="JBHUDM010000001">
    <property type="protein sequence ID" value="MFD1640398.1"/>
    <property type="molecule type" value="Genomic_DNA"/>
</dbReference>
<dbReference type="InterPro" id="IPR058273">
    <property type="entry name" value="DUF7967"/>
</dbReference>
<sequence>MTRLWLVERSYDDRNLISFTYATVDGTQQLRKELSMTLLRRRSRPITAAIEADEEELSAVDETDREQFATEAQKMASEHDPDDEI</sequence>
<accession>A0ABD6D3P7</accession>